<comment type="subcellular location">
    <subcellularLocation>
        <location evidence="2">Chromosome</location>
    </subcellularLocation>
    <subcellularLocation>
        <location evidence="1">Nucleus</location>
    </subcellularLocation>
</comment>
<evidence type="ECO:0000259" key="15">
    <source>
        <dbReference type="PROSITE" id="PS51215"/>
    </source>
</evidence>
<dbReference type="PANTHER" id="PTHR46711">
    <property type="entry name" value="HISTONE-LYSINE N-METHYLTRANSFERASE SETD2"/>
    <property type="match status" value="1"/>
</dbReference>
<dbReference type="SMART" id="SM00570">
    <property type="entry name" value="AWS"/>
    <property type="match status" value="1"/>
</dbReference>
<feature type="compositionally biased region" description="Low complexity" evidence="11">
    <location>
        <begin position="432"/>
        <end position="450"/>
    </location>
</feature>
<dbReference type="STRING" id="246404.A0A507FGD2"/>
<dbReference type="SMART" id="SM00317">
    <property type="entry name" value="SET"/>
    <property type="match status" value="1"/>
</dbReference>
<evidence type="ECO:0000256" key="3">
    <source>
        <dbReference type="ARBA" id="ARBA00012178"/>
    </source>
</evidence>
<evidence type="ECO:0000256" key="6">
    <source>
        <dbReference type="ARBA" id="ARBA00022679"/>
    </source>
</evidence>
<gene>
    <name evidence="16" type="ORF">CcCBS67573_g04401</name>
</gene>
<evidence type="ECO:0000259" key="13">
    <source>
        <dbReference type="PROSITE" id="PS50280"/>
    </source>
</evidence>
<dbReference type="InterPro" id="IPR038190">
    <property type="entry name" value="SRI_sf"/>
</dbReference>
<evidence type="ECO:0000313" key="16">
    <source>
        <dbReference type="EMBL" id="TPX74326.1"/>
    </source>
</evidence>
<dbReference type="PROSITE" id="PS50280">
    <property type="entry name" value="SET"/>
    <property type="match status" value="1"/>
</dbReference>
<keyword evidence="9" id="KW-0804">Transcription</keyword>
<feature type="region of interest" description="Disordered" evidence="11">
    <location>
        <begin position="413"/>
        <end position="557"/>
    </location>
</feature>
<keyword evidence="4" id="KW-0158">Chromosome</keyword>
<reference evidence="16 17" key="1">
    <citation type="journal article" date="2019" name="Sci. Rep.">
        <title>Comparative genomics of chytrid fungi reveal insights into the obligate biotrophic and pathogenic lifestyle of Synchytrium endobioticum.</title>
        <authorList>
            <person name="van de Vossenberg B.T.L.H."/>
            <person name="Warris S."/>
            <person name="Nguyen H.D.T."/>
            <person name="van Gent-Pelzer M.P.E."/>
            <person name="Joly D.L."/>
            <person name="van de Geest H.C."/>
            <person name="Bonants P.J.M."/>
            <person name="Smith D.S."/>
            <person name="Levesque C.A."/>
            <person name="van der Lee T.A.J."/>
        </authorList>
    </citation>
    <scope>NUCLEOTIDE SEQUENCE [LARGE SCALE GENOMIC DNA]</scope>
    <source>
        <strain evidence="16 17">CBS 675.73</strain>
    </source>
</reference>
<dbReference type="GO" id="GO:0005634">
    <property type="term" value="C:nucleus"/>
    <property type="evidence" value="ECO:0007669"/>
    <property type="project" value="UniProtKB-SubCell"/>
</dbReference>
<dbReference type="Gene3D" id="2.170.270.10">
    <property type="entry name" value="SET domain"/>
    <property type="match status" value="1"/>
</dbReference>
<keyword evidence="8" id="KW-0805">Transcription regulation</keyword>
<dbReference type="SUPFAM" id="SSF82199">
    <property type="entry name" value="SET domain"/>
    <property type="match status" value="1"/>
</dbReference>
<dbReference type="EC" id="2.1.1.359" evidence="3"/>
<evidence type="ECO:0000256" key="2">
    <source>
        <dbReference type="ARBA" id="ARBA00004286"/>
    </source>
</evidence>
<feature type="compositionally biased region" description="Polar residues" evidence="11">
    <location>
        <begin position="416"/>
        <end position="425"/>
    </location>
</feature>
<evidence type="ECO:0000313" key="17">
    <source>
        <dbReference type="Proteomes" id="UP000320333"/>
    </source>
</evidence>
<dbReference type="PANTHER" id="PTHR46711:SF1">
    <property type="entry name" value="HISTONE-LYSINE N-METHYLTRANSFERASE SETD2"/>
    <property type="match status" value="1"/>
</dbReference>
<name>A0A507FGD2_9FUNG</name>
<dbReference type="GO" id="GO:0005694">
    <property type="term" value="C:chromosome"/>
    <property type="evidence" value="ECO:0007669"/>
    <property type="project" value="UniProtKB-SubCell"/>
</dbReference>
<protein>
    <recommendedName>
        <fullName evidence="3">[histone H3]-lysine(36) N-trimethyltransferase</fullName>
        <ecNumber evidence="3">2.1.1.359</ecNumber>
    </recommendedName>
</protein>
<dbReference type="PROSITE" id="PS01159">
    <property type="entry name" value="WW_DOMAIN_1"/>
    <property type="match status" value="1"/>
</dbReference>
<dbReference type="InterPro" id="IPR044437">
    <property type="entry name" value="SETD2/Set2_SET"/>
</dbReference>
<dbReference type="PROSITE" id="PS51215">
    <property type="entry name" value="AWS"/>
    <property type="match status" value="1"/>
</dbReference>
<dbReference type="SMART" id="SM00456">
    <property type="entry name" value="WW"/>
    <property type="match status" value="1"/>
</dbReference>
<feature type="compositionally biased region" description="Low complexity" evidence="11">
    <location>
        <begin position="479"/>
        <end position="493"/>
    </location>
</feature>
<evidence type="ECO:0000256" key="4">
    <source>
        <dbReference type="ARBA" id="ARBA00022454"/>
    </source>
</evidence>
<dbReference type="InterPro" id="IPR006560">
    <property type="entry name" value="AWS_dom"/>
</dbReference>
<keyword evidence="17" id="KW-1185">Reference proteome</keyword>
<dbReference type="PROSITE" id="PS50868">
    <property type="entry name" value="POST_SET"/>
    <property type="match status" value="1"/>
</dbReference>
<comment type="caution">
    <text evidence="16">The sequence shown here is derived from an EMBL/GenBank/DDBJ whole genome shotgun (WGS) entry which is preliminary data.</text>
</comment>
<feature type="region of interest" description="Disordered" evidence="11">
    <location>
        <begin position="238"/>
        <end position="267"/>
    </location>
</feature>
<evidence type="ECO:0000256" key="7">
    <source>
        <dbReference type="ARBA" id="ARBA00022691"/>
    </source>
</evidence>
<evidence type="ECO:0000256" key="5">
    <source>
        <dbReference type="ARBA" id="ARBA00022603"/>
    </source>
</evidence>
<proteinExistence type="predicted"/>
<feature type="domain" description="SET" evidence="13">
    <location>
        <begin position="87"/>
        <end position="204"/>
    </location>
</feature>
<dbReference type="Gene3D" id="1.10.1740.100">
    <property type="entry name" value="Set2, Rpb1 interacting domain"/>
    <property type="match status" value="1"/>
</dbReference>
<keyword evidence="5 16" id="KW-0489">Methyltransferase</keyword>
<feature type="compositionally biased region" description="Polar residues" evidence="11">
    <location>
        <begin position="536"/>
        <end position="545"/>
    </location>
</feature>
<dbReference type="Pfam" id="PF17907">
    <property type="entry name" value="AWS"/>
    <property type="match status" value="1"/>
</dbReference>
<dbReference type="OrthoDB" id="422362at2759"/>
<evidence type="ECO:0000256" key="11">
    <source>
        <dbReference type="SAM" id="MobiDB-lite"/>
    </source>
</evidence>
<feature type="compositionally biased region" description="Acidic residues" evidence="11">
    <location>
        <begin position="239"/>
        <end position="249"/>
    </location>
</feature>
<dbReference type="PROSITE" id="PS50020">
    <property type="entry name" value="WW_DOMAIN_2"/>
    <property type="match status" value="1"/>
</dbReference>
<feature type="domain" description="AWS" evidence="15">
    <location>
        <begin position="31"/>
        <end position="85"/>
    </location>
</feature>
<sequence>MEALKDELEKVYNHIERNEYKGGANGRIDDMEVMPCMCKMEPGDDPQMACGDTSDCINRALFLECSADDCPCGYYCQNRRFWNMQYAPMQIIKTELKGFGLRALKNIKKGQFVIEYVGEVITQSMFIKRVREYSESGAKHFYFMSIKSDEVIDAYKKGNIARFMNHSCVPNCELQKWVVGSQIRMGFFAVMDVAEGEELTFDYKFERYGAEPQICYCGHPACKGIIGGQQKTVVGLEGRDDDEYDEEEEKLAVKPRRSKSLSDGEEDYEDSNKVVEYQGLQTVEAVKVMVKLLLYSTSQPTKLIRLLHKLELTQNAAMQRKFLQYHGLLVLKSCLVHHCKSNASICYQIMRILKIFPPVTRNSIMDCKIEDVMRKFVDPENGHTPSIVESAQELLDIWATYAVVYRIPKKALATPDPQQQQLTENGSKRTASDNSSVSNNQQNANQAAPSVFSAADLVQSNKRGKYEPSRGNSAIFEEGSNSRNGSNSSLNGSSVGGGGGLPGRTISGGGGSSGNLFANMPSGQSPRSAPGMYAQSPRNNFNIDGSGSLGATGPSPLGMGSRIVEHVMDTLPNGWKTAKNDDGRIYYYHVETKETRWDFPRDVNANGPVMPGGFESANGSSVVVGGLVQESKAKSSTIEGMSEAEIDAIVQKAMAGSLATPDAVEAVKALRAFISEIVIKTLSKHKEELGSEKFKKVARKITHTILEKEAKLQKMDKSSGPSEETKAKIKKYTKKCYESFLAGEKAKKLK</sequence>
<evidence type="ECO:0000256" key="8">
    <source>
        <dbReference type="ARBA" id="ARBA00023015"/>
    </source>
</evidence>
<evidence type="ECO:0000256" key="1">
    <source>
        <dbReference type="ARBA" id="ARBA00004123"/>
    </source>
</evidence>
<evidence type="ECO:0000259" key="12">
    <source>
        <dbReference type="PROSITE" id="PS50020"/>
    </source>
</evidence>
<dbReference type="CDD" id="cd00201">
    <property type="entry name" value="WW"/>
    <property type="match status" value="1"/>
</dbReference>
<dbReference type="InterPro" id="IPR046341">
    <property type="entry name" value="SET_dom_sf"/>
</dbReference>
<dbReference type="Gene3D" id="2.20.70.10">
    <property type="match status" value="1"/>
</dbReference>
<accession>A0A507FGD2</accession>
<dbReference type="GO" id="GO:0140955">
    <property type="term" value="F:histone H3K36 trimethyltransferase activity"/>
    <property type="evidence" value="ECO:0007669"/>
    <property type="project" value="UniProtKB-EC"/>
</dbReference>
<dbReference type="Proteomes" id="UP000320333">
    <property type="component" value="Unassembled WGS sequence"/>
</dbReference>
<dbReference type="InterPro" id="IPR001202">
    <property type="entry name" value="WW_dom"/>
</dbReference>
<dbReference type="Pfam" id="PF08236">
    <property type="entry name" value="SRI"/>
    <property type="match status" value="1"/>
</dbReference>
<dbReference type="InterPro" id="IPR003616">
    <property type="entry name" value="Post-SET_dom"/>
</dbReference>
<organism evidence="16 17">
    <name type="scientific">Chytriomyces confervae</name>
    <dbReference type="NCBI Taxonomy" id="246404"/>
    <lineage>
        <taxon>Eukaryota</taxon>
        <taxon>Fungi</taxon>
        <taxon>Fungi incertae sedis</taxon>
        <taxon>Chytridiomycota</taxon>
        <taxon>Chytridiomycota incertae sedis</taxon>
        <taxon>Chytridiomycetes</taxon>
        <taxon>Chytridiales</taxon>
        <taxon>Chytriomycetaceae</taxon>
        <taxon>Chytriomyces</taxon>
    </lineage>
</organism>
<evidence type="ECO:0000256" key="10">
    <source>
        <dbReference type="ARBA" id="ARBA00023242"/>
    </source>
</evidence>
<evidence type="ECO:0000259" key="14">
    <source>
        <dbReference type="PROSITE" id="PS50868"/>
    </source>
</evidence>
<dbReference type="SUPFAM" id="SSF51045">
    <property type="entry name" value="WW domain"/>
    <property type="match status" value="1"/>
</dbReference>
<dbReference type="InterPro" id="IPR013257">
    <property type="entry name" value="SRI"/>
</dbReference>
<dbReference type="InterPro" id="IPR042294">
    <property type="entry name" value="SETD2_animal"/>
</dbReference>
<dbReference type="CDD" id="cd19172">
    <property type="entry name" value="SET_SETD2"/>
    <property type="match status" value="1"/>
</dbReference>
<dbReference type="InterPro" id="IPR001214">
    <property type="entry name" value="SET_dom"/>
</dbReference>
<feature type="compositionally biased region" description="Gly residues" evidence="11">
    <location>
        <begin position="494"/>
        <end position="513"/>
    </location>
</feature>
<dbReference type="GO" id="GO:0006355">
    <property type="term" value="P:regulation of DNA-templated transcription"/>
    <property type="evidence" value="ECO:0007669"/>
    <property type="project" value="InterPro"/>
</dbReference>
<evidence type="ECO:0000256" key="9">
    <source>
        <dbReference type="ARBA" id="ARBA00023163"/>
    </source>
</evidence>
<feature type="domain" description="WW" evidence="12">
    <location>
        <begin position="569"/>
        <end position="602"/>
    </location>
</feature>
<dbReference type="Pfam" id="PF00856">
    <property type="entry name" value="SET"/>
    <property type="match status" value="1"/>
</dbReference>
<dbReference type="Pfam" id="PF00397">
    <property type="entry name" value="WW"/>
    <property type="match status" value="1"/>
</dbReference>
<keyword evidence="7" id="KW-0949">S-adenosyl-L-methionine</keyword>
<dbReference type="GO" id="GO:0032259">
    <property type="term" value="P:methylation"/>
    <property type="evidence" value="ECO:0007669"/>
    <property type="project" value="UniProtKB-KW"/>
</dbReference>
<keyword evidence="6 16" id="KW-0808">Transferase</keyword>
<dbReference type="EMBL" id="QEAP01000131">
    <property type="protein sequence ID" value="TPX74326.1"/>
    <property type="molecule type" value="Genomic_DNA"/>
</dbReference>
<keyword evidence="10" id="KW-0539">Nucleus</keyword>
<dbReference type="AlphaFoldDB" id="A0A507FGD2"/>
<feature type="domain" description="Post-SET" evidence="14">
    <location>
        <begin position="211"/>
        <end position="227"/>
    </location>
</feature>
<dbReference type="InterPro" id="IPR036020">
    <property type="entry name" value="WW_dom_sf"/>
</dbReference>